<dbReference type="SUPFAM" id="SSF55190">
    <property type="entry name" value="Arginyl-tRNA synthetase (ArgRS), N-terminal 'additional' domain"/>
    <property type="match status" value="1"/>
</dbReference>
<dbReference type="GO" id="GO:0005737">
    <property type="term" value="C:cytoplasm"/>
    <property type="evidence" value="ECO:0007669"/>
    <property type="project" value="UniProtKB-SubCell"/>
</dbReference>
<keyword evidence="7 13" id="KW-0547">Nucleotide-binding</keyword>
<dbReference type="KEGG" id="olu:OSTLU_119542"/>
<dbReference type="EC" id="6.1.1.19" evidence="4"/>
<dbReference type="FunFam" id="1.10.730.10:FF:000006">
    <property type="entry name" value="Arginyl-tRNA synthetase 2, mitochondrial"/>
    <property type="match status" value="1"/>
</dbReference>
<comment type="subcellular location">
    <subcellularLocation>
        <location evidence="1">Cytoplasm</location>
    </subcellularLocation>
</comment>
<evidence type="ECO:0000256" key="2">
    <source>
        <dbReference type="ARBA" id="ARBA00005594"/>
    </source>
</evidence>
<name>A4RSX3_OSTLU</name>
<dbReference type="InterPro" id="IPR009080">
    <property type="entry name" value="tRNAsynth_Ia_anticodon-bd"/>
</dbReference>
<dbReference type="SMART" id="SM01016">
    <property type="entry name" value="Arg_tRNA_synt_N"/>
    <property type="match status" value="1"/>
</dbReference>
<keyword evidence="8 13" id="KW-0067">ATP-binding</keyword>
<accession>A4RSX3</accession>
<dbReference type="FunFam" id="3.40.50.620:FF:000116">
    <property type="entry name" value="Arginine--tRNA ligase"/>
    <property type="match status" value="1"/>
</dbReference>
<dbReference type="GO" id="GO:0009791">
    <property type="term" value="P:post-embryonic development"/>
    <property type="evidence" value="ECO:0007669"/>
    <property type="project" value="UniProtKB-ARBA"/>
</dbReference>
<dbReference type="PANTHER" id="PTHR11956:SF5">
    <property type="entry name" value="ARGININE--TRNA LIGASE, CYTOPLASMIC"/>
    <property type="match status" value="1"/>
</dbReference>
<dbReference type="PRINTS" id="PR01038">
    <property type="entry name" value="TRNASYNTHARG"/>
</dbReference>
<dbReference type="InterPro" id="IPR008909">
    <property type="entry name" value="DALR_anticod-bd"/>
</dbReference>
<evidence type="ECO:0000256" key="6">
    <source>
        <dbReference type="ARBA" id="ARBA00022598"/>
    </source>
</evidence>
<dbReference type="OMA" id="NKPLHLG"/>
<evidence type="ECO:0000256" key="1">
    <source>
        <dbReference type="ARBA" id="ARBA00004496"/>
    </source>
</evidence>
<dbReference type="CDD" id="cd00671">
    <property type="entry name" value="ArgRS_core"/>
    <property type="match status" value="1"/>
</dbReference>
<dbReference type="EMBL" id="CP000582">
    <property type="protein sequence ID" value="ABO94708.1"/>
    <property type="molecule type" value="Genomic_DNA"/>
</dbReference>
<dbReference type="GO" id="GO:0006420">
    <property type="term" value="P:arginyl-tRNA aminoacylation"/>
    <property type="evidence" value="ECO:0007669"/>
    <property type="project" value="InterPro"/>
</dbReference>
<sequence>MVYAARLLRNVAFQSNYMRIHVESGRQTAVRRRTGGVRRRPGAVRRQCSAEASVTEHTILGTLRGMVESSVRERFPDYDKPIDVAECANTSLGDFQSSSAMQIFSALAKAGETSFRSPRDVADEIVAGISEREMFDSITIAGPGFINFRLSDNYIRSELFRETKSAELGPTIKRHVLVDFSSPNIAKEMHVGHLRSTIIGDTLCNVFEFCGYTTTRVNHVGDWGTQFGMLIQFMKENGISPDSSVSDLQACYKQAKQKFDVDDDFKAKSKDMVVKLQSYDPETAHMWRQICSASRAEFQTIYDRLKIRIVEKGESFYNDMIPSVLDELQSKRLIVEDAGALCIFTESDDTPVICRKSDGGFNYASTDLAAVRHRIMSEKADKIIYVTDQGQHKHFKAIFKTANEAGWGDAQVALEHVGFGVVLDEAEERCFKFLEEKGTNLTTDEIKHASKVLGVSSVKYADLQNNRLTNYTFSFDRMLDLKGNTAMYLQYSHARVATILQKSSFAGRPDQFSISHEEERLLAIQIIKFQDALLTTLQDLAPSKLCEYLYTLCSTFNNFYAECKVIGGDNEESRIYLCERTLYTMKLTFSLLGIEPLERL</sequence>
<evidence type="ECO:0000256" key="10">
    <source>
        <dbReference type="ARBA" id="ARBA00023146"/>
    </source>
</evidence>
<dbReference type="Gene3D" id="3.40.50.620">
    <property type="entry name" value="HUPs"/>
    <property type="match status" value="1"/>
</dbReference>
<evidence type="ECO:0000259" key="15">
    <source>
        <dbReference type="SMART" id="SM01016"/>
    </source>
</evidence>
<dbReference type="OrthoDB" id="68056at2759"/>
<dbReference type="eggNOG" id="KOG4426">
    <property type="taxonomic scope" value="Eukaryota"/>
</dbReference>
<keyword evidence="17" id="KW-1185">Reference proteome</keyword>
<dbReference type="Proteomes" id="UP000001568">
    <property type="component" value="Chromosome 2"/>
</dbReference>
<evidence type="ECO:0000256" key="5">
    <source>
        <dbReference type="ARBA" id="ARBA00022490"/>
    </source>
</evidence>
<protein>
    <recommendedName>
        <fullName evidence="4">arginine--tRNA ligase</fullName>
        <ecNumber evidence="4">6.1.1.19</ecNumber>
    </recommendedName>
    <alternativeName>
        <fullName evidence="11">Arginyl-tRNA synthetase</fullName>
    </alternativeName>
</protein>
<dbReference type="HOGENOM" id="CLU_006406_5_1_1"/>
<comment type="catalytic activity">
    <reaction evidence="12">
        <text>tRNA(Arg) + L-arginine + ATP = L-arginyl-tRNA(Arg) + AMP + diphosphate</text>
        <dbReference type="Rhea" id="RHEA:20301"/>
        <dbReference type="Rhea" id="RHEA-COMP:9658"/>
        <dbReference type="Rhea" id="RHEA-COMP:9673"/>
        <dbReference type="ChEBI" id="CHEBI:30616"/>
        <dbReference type="ChEBI" id="CHEBI:32682"/>
        <dbReference type="ChEBI" id="CHEBI:33019"/>
        <dbReference type="ChEBI" id="CHEBI:78442"/>
        <dbReference type="ChEBI" id="CHEBI:78513"/>
        <dbReference type="ChEBI" id="CHEBI:456215"/>
        <dbReference type="EC" id="6.1.1.19"/>
    </reaction>
</comment>
<dbReference type="STRING" id="436017.A4RSX3"/>
<dbReference type="Pfam" id="PF00750">
    <property type="entry name" value="tRNA-synt_1d"/>
    <property type="match status" value="1"/>
</dbReference>
<evidence type="ECO:0000313" key="17">
    <source>
        <dbReference type="Proteomes" id="UP000001568"/>
    </source>
</evidence>
<evidence type="ECO:0000259" key="14">
    <source>
        <dbReference type="SMART" id="SM00836"/>
    </source>
</evidence>
<keyword evidence="10 13" id="KW-0030">Aminoacyl-tRNA synthetase</keyword>
<gene>
    <name evidence="16" type="primary">ArgS</name>
    <name evidence="16" type="ORF">OSTLU_119542</name>
</gene>
<comment type="similarity">
    <text evidence="2 13">Belongs to the class-I aminoacyl-tRNA synthetase family.</text>
</comment>
<proteinExistence type="inferred from homology"/>
<evidence type="ECO:0000256" key="9">
    <source>
        <dbReference type="ARBA" id="ARBA00022917"/>
    </source>
</evidence>
<dbReference type="InterPro" id="IPR036695">
    <property type="entry name" value="Arg-tRNA-synth_N_sf"/>
</dbReference>
<feature type="domain" description="DALR anticodon binding" evidence="14">
    <location>
        <begin position="489"/>
        <end position="600"/>
    </location>
</feature>
<evidence type="ECO:0000256" key="4">
    <source>
        <dbReference type="ARBA" id="ARBA00012837"/>
    </source>
</evidence>
<evidence type="ECO:0000313" key="16">
    <source>
        <dbReference type="EMBL" id="ABO94708.1"/>
    </source>
</evidence>
<dbReference type="PANTHER" id="PTHR11956">
    <property type="entry name" value="ARGINYL-TRNA SYNTHETASE"/>
    <property type="match status" value="1"/>
</dbReference>
<keyword evidence="5" id="KW-0963">Cytoplasm</keyword>
<dbReference type="Gene3D" id="3.30.1360.70">
    <property type="entry name" value="Arginyl tRNA synthetase N-terminal domain"/>
    <property type="match status" value="1"/>
</dbReference>
<evidence type="ECO:0000256" key="3">
    <source>
        <dbReference type="ARBA" id="ARBA00011245"/>
    </source>
</evidence>
<keyword evidence="9 13" id="KW-0648">Protein biosynthesis</keyword>
<dbReference type="SMART" id="SM00836">
    <property type="entry name" value="DALR_1"/>
    <property type="match status" value="1"/>
</dbReference>
<dbReference type="Gene3D" id="1.10.730.10">
    <property type="entry name" value="Isoleucyl-tRNA Synthetase, Domain 1"/>
    <property type="match status" value="1"/>
</dbReference>
<dbReference type="AlphaFoldDB" id="A4RSX3"/>
<keyword evidence="6 13" id="KW-0436">Ligase</keyword>
<comment type="subunit">
    <text evidence="3">Monomer.</text>
</comment>
<dbReference type="SUPFAM" id="SSF47323">
    <property type="entry name" value="Anticodon-binding domain of a subclass of class I aminoacyl-tRNA synthetases"/>
    <property type="match status" value="1"/>
</dbReference>
<dbReference type="GO" id="GO:0048608">
    <property type="term" value="P:reproductive structure development"/>
    <property type="evidence" value="ECO:0007669"/>
    <property type="project" value="UniProtKB-ARBA"/>
</dbReference>
<dbReference type="InterPro" id="IPR001412">
    <property type="entry name" value="aa-tRNA-synth_I_CS"/>
</dbReference>
<dbReference type="GO" id="GO:0004814">
    <property type="term" value="F:arginine-tRNA ligase activity"/>
    <property type="evidence" value="ECO:0007669"/>
    <property type="project" value="UniProtKB-EC"/>
</dbReference>
<evidence type="ECO:0000256" key="11">
    <source>
        <dbReference type="ARBA" id="ARBA00033033"/>
    </source>
</evidence>
<dbReference type="Pfam" id="PF05746">
    <property type="entry name" value="DALR_1"/>
    <property type="match status" value="1"/>
</dbReference>
<dbReference type="RefSeq" id="XP_001416415.1">
    <property type="nucleotide sequence ID" value="XM_001416378.1"/>
</dbReference>
<dbReference type="PROSITE" id="PS00178">
    <property type="entry name" value="AA_TRNA_LIGASE_I"/>
    <property type="match status" value="1"/>
</dbReference>
<dbReference type="InterPro" id="IPR014729">
    <property type="entry name" value="Rossmann-like_a/b/a_fold"/>
</dbReference>
<feature type="domain" description="Arginyl tRNA synthetase N-terminal" evidence="15">
    <location>
        <begin position="61"/>
        <end position="150"/>
    </location>
</feature>
<dbReference type="NCBIfam" id="TIGR00456">
    <property type="entry name" value="argS"/>
    <property type="match status" value="1"/>
</dbReference>
<evidence type="ECO:0000256" key="8">
    <source>
        <dbReference type="ARBA" id="ARBA00022840"/>
    </source>
</evidence>
<organism evidence="16 17">
    <name type="scientific">Ostreococcus lucimarinus (strain CCE9901)</name>
    <dbReference type="NCBI Taxonomy" id="436017"/>
    <lineage>
        <taxon>Eukaryota</taxon>
        <taxon>Viridiplantae</taxon>
        <taxon>Chlorophyta</taxon>
        <taxon>Mamiellophyceae</taxon>
        <taxon>Mamiellales</taxon>
        <taxon>Bathycoccaceae</taxon>
        <taxon>Ostreococcus</taxon>
    </lineage>
</organism>
<evidence type="ECO:0000256" key="12">
    <source>
        <dbReference type="ARBA" id="ARBA00049339"/>
    </source>
</evidence>
<evidence type="ECO:0000256" key="13">
    <source>
        <dbReference type="RuleBase" id="RU363038"/>
    </source>
</evidence>
<dbReference type="GeneID" id="5000535"/>
<dbReference type="GO" id="GO:0005524">
    <property type="term" value="F:ATP binding"/>
    <property type="evidence" value="ECO:0007669"/>
    <property type="project" value="UniProtKB-KW"/>
</dbReference>
<dbReference type="InterPro" id="IPR001278">
    <property type="entry name" value="Arg-tRNA-ligase"/>
</dbReference>
<dbReference type="SUPFAM" id="SSF52374">
    <property type="entry name" value="Nucleotidylyl transferase"/>
    <property type="match status" value="1"/>
</dbReference>
<reference evidence="16 17" key="1">
    <citation type="journal article" date="2007" name="Proc. Natl. Acad. Sci. U.S.A.">
        <title>The tiny eukaryote Ostreococcus provides genomic insights into the paradox of plankton speciation.</title>
        <authorList>
            <person name="Palenik B."/>
            <person name="Grimwood J."/>
            <person name="Aerts A."/>
            <person name="Rouze P."/>
            <person name="Salamov A."/>
            <person name="Putnam N."/>
            <person name="Dupont C."/>
            <person name="Jorgensen R."/>
            <person name="Derelle E."/>
            <person name="Rombauts S."/>
            <person name="Zhou K."/>
            <person name="Otillar R."/>
            <person name="Merchant S.S."/>
            <person name="Podell S."/>
            <person name="Gaasterland T."/>
            <person name="Napoli C."/>
            <person name="Gendler K."/>
            <person name="Manuell A."/>
            <person name="Tai V."/>
            <person name="Vallon O."/>
            <person name="Piganeau G."/>
            <person name="Jancek S."/>
            <person name="Heijde M."/>
            <person name="Jabbari K."/>
            <person name="Bowler C."/>
            <person name="Lohr M."/>
            <person name="Robbens S."/>
            <person name="Werner G."/>
            <person name="Dubchak I."/>
            <person name="Pazour G.J."/>
            <person name="Ren Q."/>
            <person name="Paulsen I."/>
            <person name="Delwiche C."/>
            <person name="Schmutz J."/>
            <person name="Rokhsar D."/>
            <person name="Van de Peer Y."/>
            <person name="Moreau H."/>
            <person name="Grigoriev I.V."/>
        </authorList>
    </citation>
    <scope>NUCLEOTIDE SEQUENCE [LARGE SCALE GENOMIC DNA]</scope>
    <source>
        <strain evidence="16 17">CCE9901</strain>
    </source>
</reference>
<dbReference type="Pfam" id="PF03485">
    <property type="entry name" value="Arg_tRNA_synt_N"/>
    <property type="match status" value="1"/>
</dbReference>
<dbReference type="HAMAP" id="MF_00123">
    <property type="entry name" value="Arg_tRNA_synth"/>
    <property type="match status" value="1"/>
</dbReference>
<dbReference type="Gramene" id="ABO94708">
    <property type="protein sequence ID" value="ABO94708"/>
    <property type="gene ID" value="OSTLU_119542"/>
</dbReference>
<dbReference type="InterPro" id="IPR005148">
    <property type="entry name" value="Arg-tRNA-synth_N"/>
</dbReference>
<dbReference type="InterPro" id="IPR035684">
    <property type="entry name" value="ArgRS_core"/>
</dbReference>
<evidence type="ECO:0000256" key="7">
    <source>
        <dbReference type="ARBA" id="ARBA00022741"/>
    </source>
</evidence>